<dbReference type="Pfam" id="PF02801">
    <property type="entry name" value="Ketoacyl-synt_C"/>
    <property type="match status" value="3"/>
</dbReference>
<dbReference type="InterPro" id="IPR009081">
    <property type="entry name" value="PP-bd_ACP"/>
</dbReference>
<comment type="subcellular location">
    <subcellularLocation>
        <location evidence="1">Cytoplasm</location>
    </subcellularLocation>
</comment>
<dbReference type="InterPro" id="IPR020841">
    <property type="entry name" value="PKS_Beta-ketoAc_synthase_dom"/>
</dbReference>
<reference evidence="16" key="1">
    <citation type="journal article" date="2019" name="Int. J. Syst. Evol. Microbiol.">
        <title>The Global Catalogue of Microorganisms (GCM) 10K type strain sequencing project: providing services to taxonomists for standard genome sequencing and annotation.</title>
        <authorList>
            <consortium name="The Broad Institute Genomics Platform"/>
            <consortium name="The Broad Institute Genome Sequencing Center for Infectious Disease"/>
            <person name="Wu L."/>
            <person name="Ma J."/>
        </authorList>
    </citation>
    <scope>NUCLEOTIDE SEQUENCE [LARGE SCALE GENOMIC DNA]</scope>
    <source>
        <strain evidence="16">JCM 3399</strain>
    </source>
</reference>
<feature type="compositionally biased region" description="Pro residues" evidence="11">
    <location>
        <begin position="4882"/>
        <end position="4893"/>
    </location>
</feature>
<dbReference type="InterPro" id="IPR013968">
    <property type="entry name" value="PKS_KR"/>
</dbReference>
<feature type="region of interest" description="Disordered" evidence="11">
    <location>
        <begin position="916"/>
        <end position="941"/>
    </location>
</feature>
<feature type="compositionally biased region" description="Low complexity" evidence="11">
    <location>
        <begin position="4977"/>
        <end position="4998"/>
    </location>
</feature>
<dbReference type="Pfam" id="PF00550">
    <property type="entry name" value="PP-binding"/>
    <property type="match status" value="3"/>
</dbReference>
<evidence type="ECO:0000256" key="4">
    <source>
        <dbReference type="ARBA" id="ARBA00022490"/>
    </source>
</evidence>
<dbReference type="CDD" id="cd02440">
    <property type="entry name" value="AdoMet_MTases"/>
    <property type="match status" value="1"/>
</dbReference>
<dbReference type="SMART" id="SM00826">
    <property type="entry name" value="PKS_DH"/>
    <property type="match status" value="3"/>
</dbReference>
<keyword evidence="9" id="KW-0012">Acyltransferase</keyword>
<dbReference type="Gene3D" id="3.40.50.720">
    <property type="entry name" value="NAD(P)-binding Rossmann-like Domain"/>
    <property type="match status" value="3"/>
</dbReference>
<dbReference type="EMBL" id="BMRP01000001">
    <property type="protein sequence ID" value="GGU43727.1"/>
    <property type="molecule type" value="Genomic_DNA"/>
</dbReference>
<dbReference type="SUPFAM" id="SSF51735">
    <property type="entry name" value="NAD(P)-binding Rossmann-fold domains"/>
    <property type="match status" value="6"/>
</dbReference>
<dbReference type="InterPro" id="IPR029063">
    <property type="entry name" value="SAM-dependent_MTases_sf"/>
</dbReference>
<dbReference type="Pfam" id="PF00109">
    <property type="entry name" value="ketoacyl-synt"/>
    <property type="match status" value="3"/>
</dbReference>
<dbReference type="SMART" id="SM00825">
    <property type="entry name" value="PKS_KS"/>
    <property type="match status" value="3"/>
</dbReference>
<dbReference type="CDD" id="cd08953">
    <property type="entry name" value="KR_2_SDR_x"/>
    <property type="match status" value="3"/>
</dbReference>
<proteinExistence type="predicted"/>
<evidence type="ECO:0000256" key="6">
    <source>
        <dbReference type="ARBA" id="ARBA00022679"/>
    </source>
</evidence>
<feature type="active site" description="Proton acceptor; for dehydratase activity" evidence="10">
    <location>
        <position position="3746"/>
    </location>
</feature>
<feature type="domain" description="PKS/mFAS DH" evidence="14">
    <location>
        <begin position="612"/>
        <end position="919"/>
    </location>
</feature>
<dbReference type="Gene3D" id="1.10.1200.10">
    <property type="entry name" value="ACP-like"/>
    <property type="match status" value="3"/>
</dbReference>
<dbReference type="Pfam" id="PF14765">
    <property type="entry name" value="PS-DH"/>
    <property type="match status" value="3"/>
</dbReference>
<dbReference type="Pfam" id="PF08242">
    <property type="entry name" value="Methyltransf_12"/>
    <property type="match status" value="1"/>
</dbReference>
<dbReference type="InterPro" id="IPR014031">
    <property type="entry name" value="Ketoacyl_synth_C"/>
</dbReference>
<evidence type="ECO:0000256" key="9">
    <source>
        <dbReference type="ARBA" id="ARBA00023315"/>
    </source>
</evidence>
<feature type="region of interest" description="Disordered" evidence="11">
    <location>
        <begin position="2072"/>
        <end position="2096"/>
    </location>
</feature>
<evidence type="ECO:0000313" key="16">
    <source>
        <dbReference type="Proteomes" id="UP000654471"/>
    </source>
</evidence>
<feature type="region of interest" description="Disordered" evidence="11">
    <location>
        <begin position="4977"/>
        <end position="4999"/>
    </location>
</feature>
<feature type="region of interest" description="N-terminal hotdog fold" evidence="10">
    <location>
        <begin position="612"/>
        <end position="735"/>
    </location>
</feature>
<dbReference type="SMART" id="SM01294">
    <property type="entry name" value="PKS_PP_betabranch"/>
    <property type="match status" value="1"/>
</dbReference>
<dbReference type="InterPro" id="IPR036736">
    <property type="entry name" value="ACP-like_sf"/>
</dbReference>
<accession>A0ABQ2UM11</accession>
<feature type="region of interest" description="Disordered" evidence="11">
    <location>
        <begin position="3714"/>
        <end position="3738"/>
    </location>
</feature>
<feature type="domain" description="Ketosynthase family 3 (KS3)" evidence="13">
    <location>
        <begin position="3107"/>
        <end position="3546"/>
    </location>
</feature>
<evidence type="ECO:0000256" key="5">
    <source>
        <dbReference type="ARBA" id="ARBA00022553"/>
    </source>
</evidence>
<feature type="domain" description="Ketosynthase family 3 (KS3)" evidence="13">
    <location>
        <begin position="1556"/>
        <end position="1984"/>
    </location>
</feature>
<dbReference type="Gene3D" id="3.40.47.10">
    <property type="match status" value="3"/>
</dbReference>
<evidence type="ECO:0000259" key="13">
    <source>
        <dbReference type="PROSITE" id="PS52004"/>
    </source>
</evidence>
<name>A0ABQ2UM11_9ACTN</name>
<dbReference type="SUPFAM" id="SSF53335">
    <property type="entry name" value="S-adenosyl-L-methionine-dependent methyltransferases"/>
    <property type="match status" value="1"/>
</dbReference>
<dbReference type="PROSITE" id="PS50075">
    <property type="entry name" value="CARRIER"/>
    <property type="match status" value="3"/>
</dbReference>
<feature type="region of interest" description="Disordered" evidence="11">
    <location>
        <begin position="2946"/>
        <end position="2975"/>
    </location>
</feature>
<feature type="region of interest" description="Disordered" evidence="11">
    <location>
        <begin position="4849"/>
        <end position="4896"/>
    </location>
</feature>
<dbReference type="Gene3D" id="1.10.1240.100">
    <property type="match status" value="3"/>
</dbReference>
<feature type="domain" description="Carrier" evidence="12">
    <location>
        <begin position="2981"/>
        <end position="3054"/>
    </location>
</feature>
<comment type="pathway">
    <text evidence="2">Antibiotic biosynthesis.</text>
</comment>
<dbReference type="InterPro" id="IPR016039">
    <property type="entry name" value="Thiolase-like"/>
</dbReference>
<dbReference type="RefSeq" id="WP_189295615.1">
    <property type="nucleotide sequence ID" value="NZ_BMRP01000001.1"/>
</dbReference>
<keyword evidence="6" id="KW-0808">Transferase</keyword>
<feature type="region of interest" description="Disordered" evidence="11">
    <location>
        <begin position="3073"/>
        <end position="3107"/>
    </location>
</feature>
<dbReference type="PANTHER" id="PTHR43775:SF37">
    <property type="entry name" value="SI:DKEY-61P9.11"/>
    <property type="match status" value="1"/>
</dbReference>
<keyword evidence="3" id="KW-0596">Phosphopantetheine</keyword>
<feature type="domain" description="Carrier" evidence="12">
    <location>
        <begin position="1426"/>
        <end position="1503"/>
    </location>
</feature>
<feature type="compositionally biased region" description="Low complexity" evidence="11">
    <location>
        <begin position="2949"/>
        <end position="2975"/>
    </location>
</feature>
<feature type="active site" description="Proton donor; for dehydratase activity" evidence="10">
    <location>
        <position position="2358"/>
    </location>
</feature>
<dbReference type="PANTHER" id="PTHR43775">
    <property type="entry name" value="FATTY ACID SYNTHASE"/>
    <property type="match status" value="1"/>
</dbReference>
<feature type="domain" description="PKS/mFAS DH" evidence="14">
    <location>
        <begin position="3712"/>
        <end position="3993"/>
    </location>
</feature>
<dbReference type="InterPro" id="IPR049900">
    <property type="entry name" value="PKS_mFAS_DH"/>
</dbReference>
<dbReference type="Pfam" id="PF21394">
    <property type="entry name" value="Beta-ketacyl_N"/>
    <property type="match status" value="2"/>
</dbReference>
<feature type="region of interest" description="C-terminal hotdog fold" evidence="10">
    <location>
        <begin position="3851"/>
        <end position="3993"/>
    </location>
</feature>
<dbReference type="InterPro" id="IPR014030">
    <property type="entry name" value="Ketoacyl_synth_N"/>
</dbReference>
<dbReference type="Gene3D" id="3.40.50.150">
    <property type="entry name" value="Vaccinia Virus protein VP39"/>
    <property type="match status" value="1"/>
</dbReference>
<feature type="domain" description="Ketosynthase family 3 (KS3)" evidence="13">
    <location>
        <begin position="11"/>
        <end position="437"/>
    </location>
</feature>
<dbReference type="InterPro" id="IPR049552">
    <property type="entry name" value="PKS_DH_N"/>
</dbReference>
<dbReference type="InterPro" id="IPR057326">
    <property type="entry name" value="KR_dom"/>
</dbReference>
<dbReference type="SMART" id="SM00823">
    <property type="entry name" value="PKS_PP"/>
    <property type="match status" value="3"/>
</dbReference>
<evidence type="ECO:0000256" key="8">
    <source>
        <dbReference type="ARBA" id="ARBA00023268"/>
    </source>
</evidence>
<dbReference type="Pfam" id="PF22621">
    <property type="entry name" value="CurL-like_PKS_C"/>
    <property type="match status" value="1"/>
</dbReference>
<dbReference type="InterPro" id="IPR020807">
    <property type="entry name" value="PKS_DH"/>
</dbReference>
<evidence type="ECO:0000256" key="11">
    <source>
        <dbReference type="SAM" id="MobiDB-lite"/>
    </source>
</evidence>
<evidence type="ECO:0000256" key="2">
    <source>
        <dbReference type="ARBA" id="ARBA00004792"/>
    </source>
</evidence>
<feature type="region of interest" description="N-terminal hotdog fold" evidence="10">
    <location>
        <begin position="3712"/>
        <end position="3837"/>
    </location>
</feature>
<keyword evidence="16" id="KW-1185">Reference proteome</keyword>
<dbReference type="InterPro" id="IPR036291">
    <property type="entry name" value="NAD(P)-bd_dom_sf"/>
</dbReference>
<dbReference type="InterPro" id="IPR049551">
    <property type="entry name" value="PKS_DH_C"/>
</dbReference>
<keyword evidence="5" id="KW-0597">Phosphoprotein</keyword>
<evidence type="ECO:0008006" key="17">
    <source>
        <dbReference type="Google" id="ProtNLM"/>
    </source>
</evidence>
<dbReference type="InterPro" id="IPR049490">
    <property type="entry name" value="C883_1060-like_KR_N"/>
</dbReference>
<dbReference type="PROSITE" id="PS52019">
    <property type="entry name" value="PKS_MFAS_DH"/>
    <property type="match status" value="3"/>
</dbReference>
<evidence type="ECO:0000256" key="7">
    <source>
        <dbReference type="ARBA" id="ARBA00022737"/>
    </source>
</evidence>
<keyword evidence="7" id="KW-0677">Repeat</keyword>
<dbReference type="PROSITE" id="PS00606">
    <property type="entry name" value="KS3_1"/>
    <property type="match status" value="2"/>
</dbReference>
<feature type="active site" description="Proton acceptor; for dehydratase activity" evidence="10">
    <location>
        <position position="641"/>
    </location>
</feature>
<feature type="domain" description="PKS/mFAS DH" evidence="14">
    <location>
        <begin position="2157"/>
        <end position="2448"/>
    </location>
</feature>
<comment type="caution">
    <text evidence="15">The sequence shown here is derived from an EMBL/GenBank/DDBJ whole genome shotgun (WGS) entry which is preliminary data.</text>
</comment>
<feature type="active site" description="Proton donor; for dehydratase activity" evidence="10">
    <location>
        <position position="834"/>
    </location>
</feature>
<feature type="active site" description="Proton donor; for dehydratase activity" evidence="10">
    <location>
        <position position="3913"/>
    </location>
</feature>
<dbReference type="InterPro" id="IPR050091">
    <property type="entry name" value="PKS_NRPS_Biosynth_Enz"/>
</dbReference>
<dbReference type="InterPro" id="IPR020806">
    <property type="entry name" value="PKS_PP-bd"/>
</dbReference>
<protein>
    <recommendedName>
        <fullName evidence="17">Polyketide synthase</fullName>
    </recommendedName>
</protein>
<dbReference type="InterPro" id="IPR013217">
    <property type="entry name" value="Methyltransf_12"/>
</dbReference>
<evidence type="ECO:0000259" key="14">
    <source>
        <dbReference type="PROSITE" id="PS52019"/>
    </source>
</evidence>
<evidence type="ECO:0000256" key="1">
    <source>
        <dbReference type="ARBA" id="ARBA00004496"/>
    </source>
</evidence>
<dbReference type="CDD" id="cd00833">
    <property type="entry name" value="PKS"/>
    <property type="match status" value="3"/>
</dbReference>
<dbReference type="SMART" id="SM00822">
    <property type="entry name" value="PKS_KR"/>
    <property type="match status" value="3"/>
</dbReference>
<feature type="region of interest" description="Disordered" evidence="11">
    <location>
        <begin position="4453"/>
        <end position="4493"/>
    </location>
</feature>
<evidence type="ECO:0000256" key="3">
    <source>
        <dbReference type="ARBA" id="ARBA00022450"/>
    </source>
</evidence>
<dbReference type="Pfam" id="PF21089">
    <property type="entry name" value="PKS_DH_N"/>
    <property type="match status" value="3"/>
</dbReference>
<feature type="region of interest" description="C-terminal hotdog fold" evidence="10">
    <location>
        <begin position="750"/>
        <end position="919"/>
    </location>
</feature>
<dbReference type="Proteomes" id="UP000654471">
    <property type="component" value="Unassembled WGS sequence"/>
</dbReference>
<gene>
    <name evidence="15" type="ORF">GCM10010211_03950</name>
</gene>
<dbReference type="InterPro" id="IPR054514">
    <property type="entry name" value="RhiE-like_linker"/>
</dbReference>
<dbReference type="InterPro" id="IPR018201">
    <property type="entry name" value="Ketoacyl_synth_AS"/>
</dbReference>
<keyword evidence="8" id="KW-0511">Multifunctional enzyme</keyword>
<dbReference type="InterPro" id="IPR042104">
    <property type="entry name" value="PKS_dehydratase_sf"/>
</dbReference>
<feature type="compositionally biased region" description="Pro residues" evidence="11">
    <location>
        <begin position="3083"/>
        <end position="3104"/>
    </location>
</feature>
<feature type="region of interest" description="N-terminal hotdog fold" evidence="10">
    <location>
        <begin position="2157"/>
        <end position="2281"/>
    </location>
</feature>
<dbReference type="Pfam" id="PF22336">
    <property type="entry name" value="RhiE-like_linker"/>
    <property type="match status" value="2"/>
</dbReference>
<dbReference type="Pfam" id="PF08659">
    <property type="entry name" value="KR"/>
    <property type="match status" value="3"/>
</dbReference>
<feature type="active site" description="Proton acceptor; for dehydratase activity" evidence="10">
    <location>
        <position position="2186"/>
    </location>
</feature>
<organism evidence="15 16">
    <name type="scientific">Streptomyces albospinus</name>
    <dbReference type="NCBI Taxonomy" id="285515"/>
    <lineage>
        <taxon>Bacteria</taxon>
        <taxon>Bacillati</taxon>
        <taxon>Actinomycetota</taxon>
        <taxon>Actinomycetes</taxon>
        <taxon>Kitasatosporales</taxon>
        <taxon>Streptomycetaceae</taxon>
        <taxon>Streptomyces</taxon>
    </lineage>
</organism>
<evidence type="ECO:0000313" key="15">
    <source>
        <dbReference type="EMBL" id="GGU43727.1"/>
    </source>
</evidence>
<feature type="region of interest" description="C-terminal hotdog fold" evidence="10">
    <location>
        <begin position="2299"/>
        <end position="2448"/>
    </location>
</feature>
<dbReference type="SUPFAM" id="SSF47336">
    <property type="entry name" value="ACP-like"/>
    <property type="match status" value="3"/>
</dbReference>
<evidence type="ECO:0000256" key="10">
    <source>
        <dbReference type="PROSITE-ProRule" id="PRU01363"/>
    </source>
</evidence>
<dbReference type="PROSITE" id="PS52004">
    <property type="entry name" value="KS3_2"/>
    <property type="match status" value="3"/>
</dbReference>
<keyword evidence="4" id="KW-0963">Cytoplasm</keyword>
<dbReference type="Gene3D" id="3.10.129.110">
    <property type="entry name" value="Polyketide synthase dehydratase"/>
    <property type="match status" value="3"/>
</dbReference>
<sequence length="5032" mass="532885">MSSQDGTEVSGTDVAIVGMAGRFPGADSVGEFWELLRAGREGIARFSDDELAGAGIPAALRADPSYVPAHGILPDVDLFDTGFFEMTPAEAEVIDPQQRLFLQSCHTALEDAGYDPRRYDGLISVYGGAAINTYLQQNVLPRIDQTATSDHFKVMVGNDKDFLATRVSYKLDLRGPSYSVQTACSTSLVAIHLACQGLVNGECDMALAGGVTVKLPQTRGYLYEEGAILSSDGRVRTFDADASGTVLGNGVGIVVLKLLEDAVNDGDTIHAVIKGTATNNDGSLKVSYAAPGKEGQAAVIAEAHAVSGTEPRSVTYVEAHGTATRLGDPVEVSALTDAFRRGTQDTGFCAIGSLKSNVGHLDAAAGVAGVIKTALMLRHRVLVPTLNYERPNPAIDFPVTPFYVSTETTPWTADGPLRAGVSSFGIGGTNAHAVLQEAPRQEPSGPSGHDAHLLVLSAKTGTALETLTDALADHLDRHPDTDLADAAYTLALGRQVHRYRRAVVCTDRAEAVRLLRERSGPGCVTGDGEVRAGRRTFTPGGEPSGRELLEAVRTAWLDGAEVDWAAFYADERRRRIPLPTYPFEGRRVWLDPEDPSAPDAPNAADRAPERLHPLIGANVSTLAEHRYATVLTGHEFYLAGHRVGGEAIMPAVGYLEMARAAGALALPEAASGGPSLHRVAFERPLSFARGPRTVHVRLTPHGDGARFAIADGAGGTDGDPEVFARGELTVRPPAAPPAPVDPDALIARCPDRLAAPELYTLLRDRGLDYGPAMRSLRELHRGDAQALGVLELPELPDLEAPADGFGPTGSAEGDAARTAPGAAAGFVLHPSLLDGALHAVVGLLAAGEDEGTTYLPLALGGLEVFAPLPRHCLAHVTLPASGSGEKQTKAHVDVLDPEGRLLARLRDLSVRTVRDDRRQPESALFGSAWEPAGQRAADPTAPVPTGPRLLLAHDPARRSVLAEELRAAGDGEPDVVLVTPGAEFAAVDSGHYTVDPGSQADFAALLDRLAESGRTPTAVLHTWCDADDPAQPLIPALLDHGLHSVFALTKALLERRGGDRTAVLVAHRTDADGASPAAAALTGLARSVTLENPRLLHRLVGLDADAPVLRTLVEELALLDDGETETRYRDGVRQVRRHRRLDTASEAAPAAADGPALRDGGVYLLTGGAGRLGLTVAEHLASQVTATLVLTGRTEPGPEAERRIADLRAGGCEVVFRRVDVADEESLGALLAAVRADHGPLRGVVHAAGTLHDGFLLRKSWEEFTEVLRPKVHGTVHLDRLTAEDPLDFFVCFSSVAGVFGNPGQSDYAYANAFLDAFAERRRARAADGRRPGRTLSLAWPLWRDGGMRQDEDAARALRHRLGLVPMPTADGLGAFDAALREDGGAVLVGYGDPDRVAAALAPVPVRSVARPSAAPGTARTELSEADLTTWVGTFLRELLAERTKLDPAELDLRVPFDRYGIDSLIITTLNAELDRHFADLPKTLFFEYATLEELAGYFVAEHAARLRELAAPTGVDDAAAEAAAAARDEAPVAARTAPAAPAPAPASASDAPYGDDAVAVIGLTGRYPMADDLDAFWQNLADGRDCITEIPAERWDHARYFDPDPSARGRASSKWGGFLRDIDRFDPLFFGISPREAELMDPQERLFLQTSWHVLEDAGYRRDALSGHSVGVFVGVMYGEYQLYGAADAERGGIRVTGSSFASIANRVSYTLGLTGPSIALDTMCSSSLTAIHLACESLRRAESEVAIAGGVNLSLHPYKYVFLSQGRFVSADGRCRAFGAGGSGYVPGEGVGAVLLKPLAAAVRDGDHIYGVIRGHAVNHGGRTNGYTVPSPHAQAEAVRRALHGAGLEPSDIGYVEAHGTGTSLGDPIEIAGLAKVFGTAAPDGQRWPIGSVKSNIGHLESAAGIAGLTKVLLQFRHRQLVPSLHSEELNPNIDFGRAPFRVQREAADWPEPVAESGPSPRRAGLSSFGAGGSNAHLVLEEYRDGPVRTDAPVAGQRFARPLVFPLSARDTERLGAYADRLADFVERAHVRAEDLAHTLQHGREVWEERLAVVAEDGATLARALRAHRDGTPDPALLRGGATGPAPQHRDGPAAALAARWTHDGTADWDALGPGDGVPPRRIPAPHYPFARERHWVPAADRSQDGPAAAPARPHPLLDANESTLDEVRFRRTFRADEPLVRDHVIDGRPLLAGAACLEMARAAAELAGLAGAHSLRDVLWGRPVVIEDEARDVFVTLARPAGRSGAADRELAFTVWSPNGEERTVHVRGTVRAPSPAERPAPAAPADLDALRAACPQHRDGAAVQRAYQAARFAYGTAFDVIEDVHFGPGGALVRLALPETDAAPAELLPPALLDGALRACHWADLPRPEEGRPLAVPFSLGALEVRAPREPLPRTCYAHAVPVGDADAASGLRQFDVRILDASGAELVRIENFGGRHLGAGADRLPADPAETARSAAADDPFFYQQVWQDQDLAPATRADADAVLVLGNTGATARGLAAQGGGRRVIDVRAATAFARTAPDRYTVDPTRSADFARLLADLGQEGVRSLDVVHLWGLATEPVRYGTGGATEQAGAALDAAFARGLHALRALVRAVDTVRPAGRVRCAYVLAEDESGPRPDQEAAAGFARSVAGVVPGCEMFTVTCTDGLADGPALPGLLAAELAQGGRPAGAEVRHRAQGRQVRVLRRVETAVSPAGDALPLKRHGTYLVTGGTGGIGLELVRHLASAYQARLVLVSRSADRPAARGAADELVALGGEVLLVAADTADPEGMRSAVTRATERFGHLDGVFHLAGAADRATVLEADRARFTELLATKAHGVRLLDALTADQPLDLFVVFSSIASVVGDFGTCAYAAANRFLDSYAAQRDARVRAGLAAGRTLAPAWPLWRIGGVDALMGEEERAGYRRRTGMREFSAEEGLRALELAGRTGLVRPVPALGDPGAVDAALAPRTGGAPAGTPAGGQPPAAGTAPAPALLAQVGDHVRGLLSEVLGLAAERIDPHTPLDAYGLDSVLVMETNAHLDRDFPGARATLLFEYRTVHDLARYLLSEHADAVRKLFPAAPLAAAAPAALAAAEERPTPTPTPTAPPTAPPTRPAPEPAPADDDIAIIGISGRYPQARDLTEFWENLRQGRDAVTEVPRDRWDADAHFDGDPATQGASYGKWGGFLSDVDAFDSLFFRIPPSQAKLMDPQERLFLEAAWSALENAGYPPSRLPRPRYGGRGRDVGVFAGVMWGDYAQLAAEESAHGNHHTVLANRSAIANQVSYAGDFRGPSVVVDTACSASLVALHQACESVRRGECRYALAGGVNVSAHPLKYAHLSRMRMLATDGRCRSFGAGGDGYVPGEGVGAVLLKRLSEAVADGDHIHAVIKATAVNHGGRTGGYTVPNPQAQQALIEEALDRSGIDPRTIGYVEAHGTGTALGDPIEHTALELAFARSPRPAGSHVLGSVKSNIGHLEGAAGIAGVTKAVLQLVHGELVPSLHSEELNPNIDFARSPFRVQRTLAPWPRPVVDTDDGPVEQLRRASVSSFGAGGTNAHVILEEYRAPADRSAGATEGPELMVLSARSPERLRAYAAELAAFLRRERPALADAAHTLRAGREPLPERLAFLASDLHDAAEKFAACADGAPGPWAILGNAEQHAALADVFAGGAGPDFLQALAAGGDRTRLARLWVSGAFSDWAAVDASAPHRTVPLPGYPFERARHWLPVARGGQPAAPASPRPEPPHEVSRTLAPTDPVVRDHVVHGTRVLPGVGHLDLVAGVLGEGAARVFRDVRWLSPVLVGDGGTALTVTLGPARPAAEGDGTAYDYRISASPGGDPVHSVGQVLGTAVDRPEPLAIDRVTADCPHRVGHEELYAGLRRRGLHYGPYFRRVEQAWTGERTVLARLREPEPRHRTTTRPGPLDPGALDAALHPLALLLGDAADDGGPALLPFAADRVELHAPVPGDGWTCIRDLGSRRFDVTVADDAGRVCVRILGLVLRPSKAAGGIDYRPRWAVAPRTGTAEDAPAPRTVLTVVAEQAASLADTLERAHPAAEHVRLTIGAGGLRAQEVADVLARAPQTDLVYFLGIGSPDDLTDGARESREAQDRGVFSLHRLVRGLDRAGLLDRPLRLKVLTADGLPLGETDPVHPPAAGLIGYCEVATKEFPQLRTACLDVRGTELADGVRALVHEPVRAMARPVSLRGGVHRVRRLERVELPTVPTRFRDRGVYLVIGGLGVLGRDTARYLARTYRARLVLVGRGPLDAERSAVLAELEQLGAEVLYTPCDATDAVALRHVVDEAKARFGALHGVIHSAMVLVDRPVRDLDEAELRSALEAKADTVRSMFHALDGEVLDFALLYSSAVTLEGNHGQAGYAAGCHIADAWALAAARTVPYPVRIVNWGYWHAGGDAHRERVLRRFAAAGIRPIGADEGLAAVERVLAGALPQLLVVKAEPGILAGLGVDPDTVLRSQPGPTPDPAAPTADPAGPDEDGARQATDGPEASADTERLARNLLVGALRTMGVLHRPGERYTRAELGSRLGVAAGQGRLLDLLVDVLLRGGHLRAEGDHLVATDRLEEAELRDCLDRPDAAADRLTGRHPSTGPVVTLLRRCLDALPAVLTGARSHLEVLFPDGSFDLVEAVYAGDPAADLCNDQVAGTVQRYVSERLRRRPGDRVRVLEVGAGTGGTSDRVLRRLAEAGHGAHVEYVYTDVSDGFVRHGRRRFGADHPFAAFRVLDVERDPVAQGFDAGGYDLVLGTNVFHATGRIDRTLAHTKQLLRTNGLLVVNEGVELRDQMSLIFGLATGWWLFEDAEYRLPRSPLLGLTAWRDVLAQNGFRRVTVRPRPGGAEGATYQRVLVAESDGLVPAPNPGTRPEAGPAPAADPEPPARPAHRPAGPAPAPGAPSGPDPVRAAELRVRAVFARVLEMPEDLLDAKATFENYGVDSLVALTLTKELEPDFGPLPTTLLFEHITIERLARHLAGLGTGPTGPDAGVGAVVEPPPGTGAAAPAAPEQDLAQIVGGLSDAEVDRLLHQLSTVLQDQEEQR</sequence>
<evidence type="ECO:0000259" key="12">
    <source>
        <dbReference type="PROSITE" id="PS50075"/>
    </source>
</evidence>
<feature type="domain" description="Carrier" evidence="12">
    <location>
        <begin position="4894"/>
        <end position="4970"/>
    </location>
</feature>
<dbReference type="SUPFAM" id="SSF53901">
    <property type="entry name" value="Thiolase-like"/>
    <property type="match status" value="3"/>
</dbReference>